<proteinExistence type="predicted"/>
<evidence type="ECO:0000256" key="1">
    <source>
        <dbReference type="SAM" id="SignalP"/>
    </source>
</evidence>
<evidence type="ECO:0000313" key="3">
    <source>
        <dbReference type="Proteomes" id="UP001549119"/>
    </source>
</evidence>
<sequence>MYAVLILALVLCLISPAGAASRRDSRTLAQAAYVLRHALPITSTKLKVLSADRALLTGGDDGAVIVTRINHCSYSIMSTRVGGYRINFSRLYGTFEREGTAEAARIVLPGNSDAACSLPLDGPDQCASTVMLKRVSPQQEATLLAGVTYLLDRGCRASAAPVDRP</sequence>
<organism evidence="2 3">
    <name type="scientific">Methylobacterium radiotolerans</name>
    <dbReference type="NCBI Taxonomy" id="31998"/>
    <lineage>
        <taxon>Bacteria</taxon>
        <taxon>Pseudomonadati</taxon>
        <taxon>Pseudomonadota</taxon>
        <taxon>Alphaproteobacteria</taxon>
        <taxon>Hyphomicrobiales</taxon>
        <taxon>Methylobacteriaceae</taxon>
        <taxon>Methylobacterium</taxon>
    </lineage>
</organism>
<dbReference type="RefSeq" id="WP_029359287.1">
    <property type="nucleotide sequence ID" value="NZ_JBEPNV010000001.1"/>
</dbReference>
<name>A0ABV2N8X7_9HYPH</name>
<protein>
    <recommendedName>
        <fullName evidence="4">Secreted protein</fullName>
    </recommendedName>
</protein>
<accession>A0ABV2N8X7</accession>
<feature type="signal peptide" evidence="1">
    <location>
        <begin position="1"/>
        <end position="19"/>
    </location>
</feature>
<comment type="caution">
    <text evidence="2">The sequence shown here is derived from an EMBL/GenBank/DDBJ whole genome shotgun (WGS) entry which is preliminary data.</text>
</comment>
<keyword evidence="1" id="KW-0732">Signal</keyword>
<evidence type="ECO:0000313" key="2">
    <source>
        <dbReference type="EMBL" id="MET3862946.1"/>
    </source>
</evidence>
<dbReference type="EMBL" id="JBEPNW010000002">
    <property type="protein sequence ID" value="MET3862946.1"/>
    <property type="molecule type" value="Genomic_DNA"/>
</dbReference>
<reference evidence="2 3" key="1">
    <citation type="submission" date="2024-06" db="EMBL/GenBank/DDBJ databases">
        <title>Genomics of switchgrass bacterial isolates.</title>
        <authorList>
            <person name="Shade A."/>
        </authorList>
    </citation>
    <scope>NUCLEOTIDE SEQUENCE [LARGE SCALE GENOMIC DNA]</scope>
    <source>
        <strain evidence="2 3">PvP084</strain>
    </source>
</reference>
<keyword evidence="3" id="KW-1185">Reference proteome</keyword>
<gene>
    <name evidence="2" type="ORF">ABIC20_000255</name>
</gene>
<feature type="chain" id="PRO_5046947288" description="Secreted protein" evidence="1">
    <location>
        <begin position="20"/>
        <end position="165"/>
    </location>
</feature>
<evidence type="ECO:0008006" key="4">
    <source>
        <dbReference type="Google" id="ProtNLM"/>
    </source>
</evidence>
<dbReference type="Proteomes" id="UP001549119">
    <property type="component" value="Unassembled WGS sequence"/>
</dbReference>